<accession>A0A3R6B4D6</accession>
<evidence type="ECO:0000313" key="6">
    <source>
        <dbReference type="Proteomes" id="UP000358159"/>
    </source>
</evidence>
<protein>
    <recommendedName>
        <fullName evidence="7">DUF4738 domain-containing protein</fullName>
    </recommendedName>
</protein>
<dbReference type="EMBL" id="QRYP01000009">
    <property type="protein sequence ID" value="RGU98378.1"/>
    <property type="molecule type" value="Genomic_DNA"/>
</dbReference>
<dbReference type="AlphaFoldDB" id="A0A3R6B4D6"/>
<feature type="signal peptide" evidence="1">
    <location>
        <begin position="1"/>
        <end position="21"/>
    </location>
</feature>
<proteinExistence type="predicted"/>
<gene>
    <name evidence="4" type="ORF">DWW35_05145</name>
    <name evidence="3" type="ORF">F7D42_07405</name>
    <name evidence="2" type="ORF">ONT16_05245</name>
</gene>
<evidence type="ECO:0000313" key="3">
    <source>
        <dbReference type="EMBL" id="MQO55536.1"/>
    </source>
</evidence>
<evidence type="ECO:0000313" key="4">
    <source>
        <dbReference type="EMBL" id="RGU98378.1"/>
    </source>
</evidence>
<reference evidence="3 6" key="2">
    <citation type="submission" date="2019-09" db="EMBL/GenBank/DDBJ databases">
        <title>Distinct polysaccharide growth profiles of human intestinal Prevotella copri isolates.</title>
        <authorList>
            <person name="Fehlner-Peach H."/>
            <person name="Magnabosco C."/>
            <person name="Raghavan V."/>
            <person name="Scher J.U."/>
            <person name="Tett A."/>
            <person name="Cox L.M."/>
            <person name="Gottsegen C."/>
            <person name="Watters A."/>
            <person name="Wiltshire- Gordon J.D."/>
            <person name="Segata N."/>
            <person name="Bonneau R."/>
            <person name="Littman D.R."/>
        </authorList>
    </citation>
    <scope>NUCLEOTIDE SEQUENCE [LARGE SCALE GENOMIC DNA]</scope>
    <source>
        <strain evidence="3 6">BVe41219</strain>
    </source>
</reference>
<evidence type="ECO:0000313" key="5">
    <source>
        <dbReference type="Proteomes" id="UP000285236"/>
    </source>
</evidence>
<feature type="chain" id="PRO_5043187550" description="DUF4738 domain-containing protein" evidence="1">
    <location>
        <begin position="22"/>
        <end position="231"/>
    </location>
</feature>
<evidence type="ECO:0008006" key="7">
    <source>
        <dbReference type="Google" id="ProtNLM"/>
    </source>
</evidence>
<reference evidence="2" key="3">
    <citation type="submission" date="2022-11" db="EMBL/GenBank/DDBJ databases">
        <title>Genomic repertoires linked with pathogenic potency of arthritogenic Prevotella copri isolated from the gut of rheumatoid arthritis patients.</title>
        <authorList>
            <person name="Nii T."/>
            <person name="Maeda Y."/>
            <person name="Motooka D."/>
            <person name="Naito M."/>
            <person name="Matsumoto Y."/>
            <person name="Ogawa T."/>
            <person name="Oguro-Igashira E."/>
            <person name="Kishikawa T."/>
            <person name="Yamashita M."/>
            <person name="Koizumi S."/>
            <person name="Kurakawa T."/>
            <person name="Okumura R."/>
            <person name="Kayama H."/>
            <person name="Murakami M."/>
            <person name="Sakaguchi T."/>
            <person name="Das B."/>
            <person name="Nakamura S."/>
            <person name="Okada Y."/>
            <person name="Kumanogoh A."/>
            <person name="Takeda K."/>
        </authorList>
    </citation>
    <scope>NUCLEOTIDE SEQUENCE</scope>
    <source>
        <strain evidence="2">F3-75</strain>
    </source>
</reference>
<dbReference type="EMBL" id="VZAZ01000034">
    <property type="protein sequence ID" value="MQO55536.1"/>
    <property type="molecule type" value="Genomic_DNA"/>
</dbReference>
<comment type="caution">
    <text evidence="3">The sequence shown here is derived from an EMBL/GenBank/DDBJ whole genome shotgun (WGS) entry which is preliminary data.</text>
</comment>
<sequence length="231" mass="26597">MNRIYLLIITLFMMLASCSNSNDDVEQGENGNTNKESIVALWQDSDKEPENVVSFAKDGTYKIILKKSAYSYFFSTGRYSVKEGKVSCKDNFVESSSKEYTFSIDTNGTLRFESIVFKKVGIEENALENKLNGRNQKYGGYTMGGIGYTSGEANYYVKFTNDYTAYKVFEKVYYKEPSKNSSKQTLMHYVYFDNHLYLAEEDHSYSPKYVVDLNESNCFYYINEKGEKVLP</sequence>
<organism evidence="3 6">
    <name type="scientific">Segatella copri</name>
    <dbReference type="NCBI Taxonomy" id="165179"/>
    <lineage>
        <taxon>Bacteria</taxon>
        <taxon>Pseudomonadati</taxon>
        <taxon>Bacteroidota</taxon>
        <taxon>Bacteroidia</taxon>
        <taxon>Bacteroidales</taxon>
        <taxon>Prevotellaceae</taxon>
        <taxon>Segatella</taxon>
    </lineage>
</organism>
<dbReference type="RefSeq" id="WP_147347457.1">
    <property type="nucleotide sequence ID" value="NZ_CATKVW010000001.1"/>
</dbReference>
<dbReference type="EMBL" id="JAPDVK010000001">
    <property type="protein sequence ID" value="MCW4127672.1"/>
    <property type="molecule type" value="Genomic_DNA"/>
</dbReference>
<reference evidence="4 5" key="1">
    <citation type="submission" date="2018-08" db="EMBL/GenBank/DDBJ databases">
        <title>A genome reference for cultivated species of the human gut microbiota.</title>
        <authorList>
            <person name="Zou Y."/>
            <person name="Xue W."/>
            <person name="Luo G."/>
        </authorList>
    </citation>
    <scope>NUCLEOTIDE SEQUENCE [LARGE SCALE GENOMIC DNA]</scope>
    <source>
        <strain evidence="4 5">AF15-25</strain>
    </source>
</reference>
<dbReference type="Proteomes" id="UP001209344">
    <property type="component" value="Unassembled WGS sequence"/>
</dbReference>
<evidence type="ECO:0000256" key="1">
    <source>
        <dbReference type="SAM" id="SignalP"/>
    </source>
</evidence>
<dbReference type="Proteomes" id="UP000358159">
    <property type="component" value="Unassembled WGS sequence"/>
</dbReference>
<keyword evidence="1" id="KW-0732">Signal</keyword>
<name>A0A3R6B4D6_9BACT</name>
<dbReference type="Proteomes" id="UP000285236">
    <property type="component" value="Unassembled WGS sequence"/>
</dbReference>
<evidence type="ECO:0000313" key="2">
    <source>
        <dbReference type="EMBL" id="MCW4127672.1"/>
    </source>
</evidence>
<dbReference type="PROSITE" id="PS51257">
    <property type="entry name" value="PROKAR_LIPOPROTEIN"/>
    <property type="match status" value="1"/>
</dbReference>